<protein>
    <submittedName>
        <fullName evidence="3">Uncharacterized protein</fullName>
    </submittedName>
</protein>
<keyword evidence="4" id="KW-1185">Reference proteome</keyword>
<feature type="compositionally biased region" description="Basic and acidic residues" evidence="1">
    <location>
        <begin position="596"/>
        <end position="625"/>
    </location>
</feature>
<evidence type="ECO:0000256" key="2">
    <source>
        <dbReference type="SAM" id="Phobius"/>
    </source>
</evidence>
<feature type="transmembrane region" description="Helical" evidence="2">
    <location>
        <begin position="451"/>
        <end position="475"/>
    </location>
</feature>
<feature type="region of interest" description="Disordered" evidence="1">
    <location>
        <begin position="1"/>
        <end position="134"/>
    </location>
</feature>
<dbReference type="AlphaFoldDB" id="M2R9N5"/>
<evidence type="ECO:0000256" key="1">
    <source>
        <dbReference type="SAM" id="MobiDB-lite"/>
    </source>
</evidence>
<feature type="compositionally biased region" description="Polar residues" evidence="1">
    <location>
        <begin position="177"/>
        <end position="188"/>
    </location>
</feature>
<dbReference type="HOGENOM" id="CLU_020877_1_0_1"/>
<organism evidence="3 4">
    <name type="scientific">Ceriporiopsis subvermispora (strain B)</name>
    <name type="common">White-rot fungus</name>
    <name type="synonym">Gelatoporia subvermispora</name>
    <dbReference type="NCBI Taxonomy" id="914234"/>
    <lineage>
        <taxon>Eukaryota</taxon>
        <taxon>Fungi</taxon>
        <taxon>Dikarya</taxon>
        <taxon>Basidiomycota</taxon>
        <taxon>Agaricomycotina</taxon>
        <taxon>Agaricomycetes</taxon>
        <taxon>Polyporales</taxon>
        <taxon>Gelatoporiaceae</taxon>
        <taxon>Gelatoporia</taxon>
    </lineage>
</organism>
<keyword evidence="2" id="KW-0472">Membrane</keyword>
<feature type="compositionally biased region" description="Polar residues" evidence="1">
    <location>
        <begin position="210"/>
        <end position="224"/>
    </location>
</feature>
<dbReference type="EMBL" id="KB445792">
    <property type="protein sequence ID" value="EMD41135.1"/>
    <property type="molecule type" value="Genomic_DNA"/>
</dbReference>
<proteinExistence type="predicted"/>
<feature type="compositionally biased region" description="Basic and acidic residues" evidence="1">
    <location>
        <begin position="654"/>
        <end position="674"/>
    </location>
</feature>
<dbReference type="OrthoDB" id="3062801at2759"/>
<feature type="transmembrane region" description="Helical" evidence="2">
    <location>
        <begin position="496"/>
        <end position="527"/>
    </location>
</feature>
<keyword evidence="2" id="KW-0812">Transmembrane</keyword>
<name>M2R9N5_CERS8</name>
<feature type="compositionally biased region" description="Polar residues" evidence="1">
    <location>
        <begin position="39"/>
        <end position="59"/>
    </location>
</feature>
<feature type="compositionally biased region" description="Low complexity" evidence="1">
    <location>
        <begin position="21"/>
        <end position="38"/>
    </location>
</feature>
<evidence type="ECO:0000313" key="3">
    <source>
        <dbReference type="EMBL" id="EMD41135.1"/>
    </source>
</evidence>
<accession>M2R9N5</accession>
<feature type="region of interest" description="Disordered" evidence="1">
    <location>
        <begin position="642"/>
        <end position="682"/>
    </location>
</feature>
<keyword evidence="2" id="KW-1133">Transmembrane helix</keyword>
<gene>
    <name evidence="3" type="ORF">CERSUDRAFT_131698</name>
</gene>
<feature type="compositionally biased region" description="Low complexity" evidence="1">
    <location>
        <begin position="89"/>
        <end position="102"/>
    </location>
</feature>
<dbReference type="Proteomes" id="UP000016930">
    <property type="component" value="Unassembled WGS sequence"/>
</dbReference>
<feature type="region of interest" description="Disordered" evidence="1">
    <location>
        <begin position="160"/>
        <end position="226"/>
    </location>
</feature>
<feature type="transmembrane region" description="Helical" evidence="2">
    <location>
        <begin position="547"/>
        <end position="568"/>
    </location>
</feature>
<feature type="region of interest" description="Disordered" evidence="1">
    <location>
        <begin position="588"/>
        <end position="625"/>
    </location>
</feature>
<reference evidence="3 4" key="1">
    <citation type="journal article" date="2012" name="Proc. Natl. Acad. Sci. U.S.A.">
        <title>Comparative genomics of Ceriporiopsis subvermispora and Phanerochaete chrysosporium provide insight into selective ligninolysis.</title>
        <authorList>
            <person name="Fernandez-Fueyo E."/>
            <person name="Ruiz-Duenas F.J."/>
            <person name="Ferreira P."/>
            <person name="Floudas D."/>
            <person name="Hibbett D.S."/>
            <person name="Canessa P."/>
            <person name="Larrondo L.F."/>
            <person name="James T.Y."/>
            <person name="Seelenfreund D."/>
            <person name="Lobos S."/>
            <person name="Polanco R."/>
            <person name="Tello M."/>
            <person name="Honda Y."/>
            <person name="Watanabe T."/>
            <person name="Watanabe T."/>
            <person name="Ryu J.S."/>
            <person name="Kubicek C.P."/>
            <person name="Schmoll M."/>
            <person name="Gaskell J."/>
            <person name="Hammel K.E."/>
            <person name="St John F.J."/>
            <person name="Vanden Wymelenberg A."/>
            <person name="Sabat G."/>
            <person name="Splinter BonDurant S."/>
            <person name="Syed K."/>
            <person name="Yadav J.S."/>
            <person name="Doddapaneni H."/>
            <person name="Subramanian V."/>
            <person name="Lavin J.L."/>
            <person name="Oguiza J.A."/>
            <person name="Perez G."/>
            <person name="Pisabarro A.G."/>
            <person name="Ramirez L."/>
            <person name="Santoyo F."/>
            <person name="Master E."/>
            <person name="Coutinho P.M."/>
            <person name="Henrissat B."/>
            <person name="Lombard V."/>
            <person name="Magnuson J.K."/>
            <person name="Kuees U."/>
            <person name="Hori C."/>
            <person name="Igarashi K."/>
            <person name="Samejima M."/>
            <person name="Held B.W."/>
            <person name="Barry K.W."/>
            <person name="LaButti K.M."/>
            <person name="Lapidus A."/>
            <person name="Lindquist E.A."/>
            <person name="Lucas S.M."/>
            <person name="Riley R."/>
            <person name="Salamov A.A."/>
            <person name="Hoffmeister D."/>
            <person name="Schwenk D."/>
            <person name="Hadar Y."/>
            <person name="Yarden O."/>
            <person name="de Vries R.P."/>
            <person name="Wiebenga A."/>
            <person name="Stenlid J."/>
            <person name="Eastwood D."/>
            <person name="Grigoriev I.V."/>
            <person name="Berka R.M."/>
            <person name="Blanchette R.A."/>
            <person name="Kersten P."/>
            <person name="Martinez A.T."/>
            <person name="Vicuna R."/>
            <person name="Cullen D."/>
        </authorList>
    </citation>
    <scope>NUCLEOTIDE SEQUENCE [LARGE SCALE GENOMIC DNA]</scope>
    <source>
        <strain evidence="3 4">B</strain>
    </source>
</reference>
<sequence>MSTTFGSTKLPESPIPLDNITSRSASTSTSSVPFPSSSGQKLSPLTESESDGSNLTSSDKLTELPAQGSPALGRLRTPNHSIRRNLEASGSLSSTGTPTGSTRALHAASAIARSSVSEDSHGRNTPTQGRDTPIQRVSFESEPASLSATVQNLRQAAVANKLATRSEPTVPSPSIRGESSGQANSPHQTPRLAPTHHQNLSPRSFKESLRSLTSNSHSPSQSRAASPLRWLGRGMHHAHSREEPFVPVDPFSMQICWFGWRRSDRPPSQLSQDIDAACDEALTCCLPLPVLSRRAEDTGHGREAMGSWMSFARTLHTFFADTLVRQLYLTLLLRIPALYWSRVARVFEDAELSKPDVQRMIATCTPELNGDGARRAPYGHHQAPVLPFPEDWNPSNVSPALVRFKQSWELFIDSLLREWKTLNLVSALLCTAILTMFQIPDAASDPLTRSAALLSLVFALMSLSYGCVYIVHFGTMRSMDRASRWAEEAQKTKTAIWWNIWVLLATPAVWLAWSMISFCVSILAFVWRSGSSDDPQTRMPLSPRQALGVRIAITIIFAVGLVNFVMIIRTFKTYTHIAIAREERRARRTGAMDVAQGRERGRVGRRERRDGLDNAQDRTRNRLSDAKEGSMVGLGLVGLGETGIGSPSGSLAVLEREGDPEKASQGLPEEKGRSIEMVSPKL</sequence>
<evidence type="ECO:0000313" key="4">
    <source>
        <dbReference type="Proteomes" id="UP000016930"/>
    </source>
</evidence>